<comment type="function">
    <text evidence="3">Required for maturation of 30S ribosomal subunits.</text>
</comment>
<dbReference type="Proteomes" id="UP001139336">
    <property type="component" value="Unassembled WGS sequence"/>
</dbReference>
<dbReference type="GO" id="GO:0006412">
    <property type="term" value="P:translation"/>
    <property type="evidence" value="ECO:0007669"/>
    <property type="project" value="TreeGrafter"/>
</dbReference>
<feature type="domain" description="Ribosome maturation factor RimP N-terminal" evidence="4">
    <location>
        <begin position="13"/>
        <end position="89"/>
    </location>
</feature>
<evidence type="ECO:0000256" key="2">
    <source>
        <dbReference type="ARBA" id="ARBA00022517"/>
    </source>
</evidence>
<dbReference type="InterPro" id="IPR028989">
    <property type="entry name" value="RimP_N"/>
</dbReference>
<comment type="similarity">
    <text evidence="3">Belongs to the RimP family.</text>
</comment>
<proteinExistence type="inferred from homology"/>
<keyword evidence="1 3" id="KW-0963">Cytoplasm</keyword>
<dbReference type="Pfam" id="PF02576">
    <property type="entry name" value="RimP_N"/>
    <property type="match status" value="1"/>
</dbReference>
<dbReference type="SUPFAM" id="SSF75420">
    <property type="entry name" value="YhbC-like, N-terminal domain"/>
    <property type="match status" value="1"/>
</dbReference>
<dbReference type="EMBL" id="JAKGSI010000002">
    <property type="protein sequence ID" value="MCF4006409.1"/>
    <property type="molecule type" value="Genomic_DNA"/>
</dbReference>
<dbReference type="PANTHER" id="PTHR33867">
    <property type="entry name" value="RIBOSOME MATURATION FACTOR RIMP"/>
    <property type="match status" value="1"/>
</dbReference>
<evidence type="ECO:0000256" key="3">
    <source>
        <dbReference type="HAMAP-Rule" id="MF_01077"/>
    </source>
</evidence>
<dbReference type="HAMAP" id="MF_01077">
    <property type="entry name" value="RimP"/>
    <property type="match status" value="1"/>
</dbReference>
<comment type="caution">
    <text evidence="5">The sequence shown here is derived from an EMBL/GenBank/DDBJ whole genome shotgun (WGS) entry which is preliminary data.</text>
</comment>
<dbReference type="Gene3D" id="3.30.300.70">
    <property type="entry name" value="RimP-like superfamily, N-terminal"/>
    <property type="match status" value="1"/>
</dbReference>
<keyword evidence="6" id="KW-1185">Reference proteome</keyword>
<evidence type="ECO:0000313" key="5">
    <source>
        <dbReference type="EMBL" id="MCF4006409.1"/>
    </source>
</evidence>
<evidence type="ECO:0000259" key="4">
    <source>
        <dbReference type="Pfam" id="PF02576"/>
    </source>
</evidence>
<protein>
    <recommendedName>
        <fullName evidence="3">Ribosome maturation factor RimP</fullName>
    </recommendedName>
</protein>
<dbReference type="GO" id="GO:0005829">
    <property type="term" value="C:cytosol"/>
    <property type="evidence" value="ECO:0007669"/>
    <property type="project" value="TreeGrafter"/>
</dbReference>
<comment type="subcellular location">
    <subcellularLocation>
        <location evidence="3">Cytoplasm</location>
    </subcellularLocation>
</comment>
<keyword evidence="2 3" id="KW-0690">Ribosome biogenesis</keyword>
<dbReference type="AlphaFoldDB" id="A0A9X1U040"/>
<reference evidence="5" key="1">
    <citation type="submission" date="2022-01" db="EMBL/GenBank/DDBJ databases">
        <title>Corynebacterium sp. nov isolated from isolated from the feces of the greater white-fronted geese (Anser albifrons) at Poyang Lake, PR China.</title>
        <authorList>
            <person name="Liu Q."/>
        </authorList>
    </citation>
    <scope>NUCLEOTIDE SEQUENCE</scope>
    <source>
        <strain evidence="5">JCM 32435</strain>
    </source>
</reference>
<gene>
    <name evidence="3 5" type="primary">rimP</name>
    <name evidence="5" type="ORF">L1O03_04330</name>
</gene>
<dbReference type="GO" id="GO:0000028">
    <property type="term" value="P:ribosomal small subunit assembly"/>
    <property type="evidence" value="ECO:0007669"/>
    <property type="project" value="TreeGrafter"/>
</dbReference>
<accession>A0A9X1U040</accession>
<organism evidence="5 6">
    <name type="scientific">Corynebacterium uropygiale</name>
    <dbReference type="NCBI Taxonomy" id="1775911"/>
    <lineage>
        <taxon>Bacteria</taxon>
        <taxon>Bacillati</taxon>
        <taxon>Actinomycetota</taxon>
        <taxon>Actinomycetes</taxon>
        <taxon>Mycobacteriales</taxon>
        <taxon>Corynebacteriaceae</taxon>
        <taxon>Corynebacterium</taxon>
    </lineage>
</organism>
<dbReference type="NCBIfam" id="NF000930">
    <property type="entry name" value="PRK00092.2-2"/>
    <property type="match status" value="1"/>
</dbReference>
<dbReference type="PANTHER" id="PTHR33867:SF1">
    <property type="entry name" value="RIBOSOME MATURATION FACTOR RIMP"/>
    <property type="match status" value="1"/>
</dbReference>
<evidence type="ECO:0000313" key="6">
    <source>
        <dbReference type="Proteomes" id="UP001139336"/>
    </source>
</evidence>
<dbReference type="InterPro" id="IPR003728">
    <property type="entry name" value="Ribosome_maturation_RimP"/>
</dbReference>
<sequence>MAFPTHDEIEQCVSPTVSSYGMDVEYVRVHRAGKKSVVAIAVGADTAPGSDDLEALSRELSQLLDDKEEAGEMNFGPGYTLEVTTPGVDFPLTLPRHWRRHRYRAVRIEEEGRTSTWRIGDLKEEDGQARVVLVSREKKPSIRMMEVAPSRPGVVEIEFAHIPEAERELCALSFDDAEERQGHDK</sequence>
<evidence type="ECO:0000256" key="1">
    <source>
        <dbReference type="ARBA" id="ARBA00022490"/>
    </source>
</evidence>
<dbReference type="RefSeq" id="WP_236118212.1">
    <property type="nucleotide sequence ID" value="NZ_JAKGSI010000002.1"/>
</dbReference>
<name>A0A9X1U040_9CORY</name>
<dbReference type="InterPro" id="IPR035956">
    <property type="entry name" value="RimP_N_sf"/>
</dbReference>